<evidence type="ECO:0000256" key="1">
    <source>
        <dbReference type="SAM" id="MobiDB-lite"/>
    </source>
</evidence>
<evidence type="ECO:0000256" key="2">
    <source>
        <dbReference type="SAM" id="SignalP"/>
    </source>
</evidence>
<accession>A0AAV2HNV0</accession>
<name>A0AAV2HNV0_LYMST</name>
<comment type="caution">
    <text evidence="3">The sequence shown here is derived from an EMBL/GenBank/DDBJ whole genome shotgun (WGS) entry which is preliminary data.</text>
</comment>
<keyword evidence="4" id="KW-1185">Reference proteome</keyword>
<dbReference type="Proteomes" id="UP001497497">
    <property type="component" value="Unassembled WGS sequence"/>
</dbReference>
<feature type="region of interest" description="Disordered" evidence="1">
    <location>
        <begin position="22"/>
        <end position="45"/>
    </location>
</feature>
<reference evidence="3 4" key="1">
    <citation type="submission" date="2024-04" db="EMBL/GenBank/DDBJ databases">
        <authorList>
            <consortium name="Genoscope - CEA"/>
            <person name="William W."/>
        </authorList>
    </citation>
    <scope>NUCLEOTIDE SEQUENCE [LARGE SCALE GENOMIC DNA]</scope>
</reference>
<organism evidence="3 4">
    <name type="scientific">Lymnaea stagnalis</name>
    <name type="common">Great pond snail</name>
    <name type="synonym">Helix stagnalis</name>
    <dbReference type="NCBI Taxonomy" id="6523"/>
    <lineage>
        <taxon>Eukaryota</taxon>
        <taxon>Metazoa</taxon>
        <taxon>Spiralia</taxon>
        <taxon>Lophotrochozoa</taxon>
        <taxon>Mollusca</taxon>
        <taxon>Gastropoda</taxon>
        <taxon>Heterobranchia</taxon>
        <taxon>Euthyneura</taxon>
        <taxon>Panpulmonata</taxon>
        <taxon>Hygrophila</taxon>
        <taxon>Lymnaeoidea</taxon>
        <taxon>Lymnaeidae</taxon>
        <taxon>Lymnaea</taxon>
    </lineage>
</organism>
<dbReference type="EMBL" id="CAXITT010000165">
    <property type="protein sequence ID" value="CAL1534234.1"/>
    <property type="molecule type" value="Genomic_DNA"/>
</dbReference>
<evidence type="ECO:0000313" key="3">
    <source>
        <dbReference type="EMBL" id="CAL1534234.1"/>
    </source>
</evidence>
<gene>
    <name evidence="3" type="ORF">GSLYS_00008194001</name>
</gene>
<dbReference type="AlphaFoldDB" id="A0AAV2HNV0"/>
<evidence type="ECO:0000313" key="4">
    <source>
        <dbReference type="Proteomes" id="UP001497497"/>
    </source>
</evidence>
<proteinExistence type="predicted"/>
<protein>
    <submittedName>
        <fullName evidence="3">Uncharacterized protein</fullName>
    </submittedName>
</protein>
<feature type="chain" id="PRO_5043752091" evidence="2">
    <location>
        <begin position="19"/>
        <end position="142"/>
    </location>
</feature>
<keyword evidence="2" id="KW-0732">Signal</keyword>
<sequence>MLAKTLFIVAAVLHIADSISTTATPTATPTSSPTTSPSTSPTASPSLCSNQTELCGQEFRKASATREATFEYYACVRNLKICDANVELLTLKQETLAAIVNQAACKDSAHYATAPAMGQSVLLLVSFLLTAQRLARHITLGN</sequence>
<feature type="signal peptide" evidence="2">
    <location>
        <begin position="1"/>
        <end position="18"/>
    </location>
</feature>